<dbReference type="OrthoDB" id="6192846at2"/>
<dbReference type="RefSeq" id="WP_012800131.1">
    <property type="nucleotide sequence ID" value="NC_013166.1"/>
</dbReference>
<dbReference type="AlphaFoldDB" id="C7R6V0"/>
<evidence type="ECO:0000313" key="1">
    <source>
        <dbReference type="EMBL" id="ACV25616.1"/>
    </source>
</evidence>
<proteinExistence type="predicted"/>
<organism evidence="1 2">
    <name type="scientific">Kangiella koreensis (strain DSM 16069 / JCM 12317 / KCTC 12182 / SW-125)</name>
    <dbReference type="NCBI Taxonomy" id="523791"/>
    <lineage>
        <taxon>Bacteria</taxon>
        <taxon>Pseudomonadati</taxon>
        <taxon>Pseudomonadota</taxon>
        <taxon>Gammaproteobacteria</taxon>
        <taxon>Kangiellales</taxon>
        <taxon>Kangiellaceae</taxon>
        <taxon>Kangiella</taxon>
    </lineage>
</organism>
<accession>C7R6V0</accession>
<dbReference type="HOGENOM" id="CLU_1292957_0_0_6"/>
<dbReference type="Proteomes" id="UP000001231">
    <property type="component" value="Chromosome"/>
</dbReference>
<dbReference type="KEGG" id="kko:Kkor_0195"/>
<dbReference type="InParanoid" id="C7R6V0"/>
<protein>
    <submittedName>
        <fullName evidence="1">Uncharacterized protein</fullName>
    </submittedName>
</protein>
<name>C7R6V0_KANKD</name>
<keyword evidence="2" id="KW-1185">Reference proteome</keyword>
<dbReference type="STRING" id="523791.Kkor_0195"/>
<dbReference type="EMBL" id="CP001707">
    <property type="protein sequence ID" value="ACV25616.1"/>
    <property type="molecule type" value="Genomic_DNA"/>
</dbReference>
<reference evidence="1 2" key="1">
    <citation type="journal article" date="2009" name="Stand. Genomic Sci.">
        <title>Complete genome sequence of Kangiella koreensis type strain (SW-125).</title>
        <authorList>
            <person name="Han C."/>
            <person name="Sikorski J."/>
            <person name="Lapidus A."/>
            <person name="Nolan M."/>
            <person name="Glavina Del Rio T."/>
            <person name="Tice H."/>
            <person name="Cheng J.F."/>
            <person name="Lucas S."/>
            <person name="Chen F."/>
            <person name="Copeland A."/>
            <person name="Ivanova N."/>
            <person name="Mavromatis K."/>
            <person name="Ovchinnikova G."/>
            <person name="Pati A."/>
            <person name="Bruce D."/>
            <person name="Goodwin L."/>
            <person name="Pitluck S."/>
            <person name="Chen A."/>
            <person name="Palaniappan K."/>
            <person name="Land M."/>
            <person name="Hauser L."/>
            <person name="Chang Y.J."/>
            <person name="Jeffries C.D."/>
            <person name="Chain P."/>
            <person name="Saunders E."/>
            <person name="Brettin T."/>
            <person name="Goker M."/>
            <person name="Tindall B.J."/>
            <person name="Bristow J."/>
            <person name="Eisen J.A."/>
            <person name="Markowitz V."/>
            <person name="Hugenholtz P."/>
            <person name="Kyrpides N.C."/>
            <person name="Klenk H.P."/>
            <person name="Detter J.C."/>
        </authorList>
    </citation>
    <scope>NUCLEOTIDE SEQUENCE [LARGE SCALE GENOMIC DNA]</scope>
    <source>
        <strain evidence="2">DSM 16069 / KCTC 12182 / SW-125</strain>
    </source>
</reference>
<gene>
    <name evidence="1" type="ordered locus">Kkor_0195</name>
</gene>
<sequence length="213" mass="24219">MPNIEIRRPSNFCNTFLEHYLAGGLGRMQKRDIDVLVMHLLIADGRYQFPKDTFKAARELSLTEARIRNLYQEVQLRYQQLPEEEAKAAFVDLIKKKAYELKGSRLVFVVRDPMLGQWFQEWVADVDGFTDSSFNPNLVTVHKKVLVDVLDKIAVEDIPEFDDELDQFNQAGSRKSKLQLFVDEFVKSAGNEAGKLSVKALAKVLAALLGVSL</sequence>
<evidence type="ECO:0000313" key="2">
    <source>
        <dbReference type="Proteomes" id="UP000001231"/>
    </source>
</evidence>